<keyword evidence="1" id="KW-0812">Transmembrane</keyword>
<feature type="transmembrane region" description="Helical" evidence="1">
    <location>
        <begin position="87"/>
        <end position="105"/>
    </location>
</feature>
<dbReference type="Proteomes" id="UP000706151">
    <property type="component" value="Unassembled WGS sequence"/>
</dbReference>
<sequence length="110" mass="11352">MNAEGNRVTVAEPPTRENGSEMIFCRSCEQLVPAGSLYCPHCCGKDGRRGALRRGAFIGGVFGLLAGGLAAAVWSTIVGPEQATGEPVVTITLACAAIGVVLGAIHNRKE</sequence>
<evidence type="ECO:0000313" key="3">
    <source>
        <dbReference type="Proteomes" id="UP000706151"/>
    </source>
</evidence>
<keyword evidence="1" id="KW-0472">Membrane</keyword>
<comment type="caution">
    <text evidence="2">The sequence shown here is derived from an EMBL/GenBank/DDBJ whole genome shotgun (WGS) entry which is preliminary data.</text>
</comment>
<dbReference type="AlphaFoldDB" id="A0A935W5A7"/>
<protein>
    <submittedName>
        <fullName evidence="2">Uncharacterized protein</fullName>
    </submittedName>
</protein>
<evidence type="ECO:0000313" key="2">
    <source>
        <dbReference type="EMBL" id="MBK7954763.1"/>
    </source>
</evidence>
<feature type="transmembrane region" description="Helical" evidence="1">
    <location>
        <begin position="55"/>
        <end position="75"/>
    </location>
</feature>
<reference evidence="2 3" key="1">
    <citation type="submission" date="2020-10" db="EMBL/GenBank/DDBJ databases">
        <title>Connecting structure to function with the recovery of over 1000 high-quality activated sludge metagenome-assembled genomes encoding full-length rRNA genes using long-read sequencing.</title>
        <authorList>
            <person name="Singleton C.M."/>
            <person name="Petriglieri F."/>
            <person name="Kristensen J.M."/>
            <person name="Kirkegaard R.H."/>
            <person name="Michaelsen T.Y."/>
            <person name="Andersen M.H."/>
            <person name="Karst S.M."/>
            <person name="Dueholm M.S."/>
            <person name="Nielsen P.H."/>
            <person name="Albertsen M."/>
        </authorList>
    </citation>
    <scope>NUCLEOTIDE SEQUENCE [LARGE SCALE GENOMIC DNA]</scope>
    <source>
        <strain evidence="2">Fred_18-Q3-R57-64_BAT3C.720</strain>
    </source>
</reference>
<dbReference type="EMBL" id="JADJOT010000009">
    <property type="protein sequence ID" value="MBK7954763.1"/>
    <property type="molecule type" value="Genomic_DNA"/>
</dbReference>
<gene>
    <name evidence="2" type="ORF">IPK02_12845</name>
</gene>
<proteinExistence type="predicted"/>
<accession>A0A935W5A7</accession>
<keyword evidence="1" id="KW-1133">Transmembrane helix</keyword>
<name>A0A935W5A7_9PROT</name>
<organism evidence="2 3">
    <name type="scientific">Candidatus Accumulibacter affinis</name>
    <dbReference type="NCBI Taxonomy" id="2954384"/>
    <lineage>
        <taxon>Bacteria</taxon>
        <taxon>Pseudomonadati</taxon>
        <taxon>Pseudomonadota</taxon>
        <taxon>Betaproteobacteria</taxon>
        <taxon>Candidatus Accumulibacter</taxon>
    </lineage>
</organism>
<evidence type="ECO:0000256" key="1">
    <source>
        <dbReference type="SAM" id="Phobius"/>
    </source>
</evidence>